<protein>
    <submittedName>
        <fullName evidence="9">Dehydration-responsive element-binding protein 2F</fullName>
    </submittedName>
</protein>
<dbReference type="PROSITE" id="PS51032">
    <property type="entry name" value="AP2_ERF"/>
    <property type="match status" value="1"/>
</dbReference>
<dbReference type="GO" id="GO:0006950">
    <property type="term" value="P:response to stress"/>
    <property type="evidence" value="ECO:0007669"/>
    <property type="project" value="TreeGrafter"/>
</dbReference>
<dbReference type="InterPro" id="IPR040451">
    <property type="entry name" value="GH81_N"/>
</dbReference>
<dbReference type="PANTHER" id="PTHR31241:SF2">
    <property type="entry name" value="DEHYDRATION-RESPONSIVE ELEMENT-BINDING PROTEIN 2F"/>
    <property type="match status" value="1"/>
</dbReference>
<gene>
    <name evidence="9" type="ORF">D0Y65_050362</name>
</gene>
<comment type="similarity">
    <text evidence="6">Belongs to the AP2/ERF transcription factor family. ERF subfamily.</text>
</comment>
<dbReference type="Pfam" id="PF00847">
    <property type="entry name" value="AP2"/>
    <property type="match status" value="1"/>
</dbReference>
<evidence type="ECO:0000256" key="7">
    <source>
        <dbReference type="SAM" id="MobiDB-lite"/>
    </source>
</evidence>
<feature type="domain" description="AP2/ERF" evidence="8">
    <location>
        <begin position="379"/>
        <end position="436"/>
    </location>
</feature>
<feature type="compositionally biased region" description="Low complexity" evidence="7">
    <location>
        <begin position="449"/>
        <end position="459"/>
    </location>
</feature>
<feature type="region of interest" description="Disordered" evidence="7">
    <location>
        <begin position="447"/>
        <end position="490"/>
    </location>
</feature>
<dbReference type="CDD" id="cd00018">
    <property type="entry name" value="AP2"/>
    <property type="match status" value="1"/>
</dbReference>
<keyword evidence="5" id="KW-0539">Nucleus</keyword>
<evidence type="ECO:0000256" key="6">
    <source>
        <dbReference type="ARBA" id="ARBA00024343"/>
    </source>
</evidence>
<dbReference type="GO" id="GO:0003700">
    <property type="term" value="F:DNA-binding transcription factor activity"/>
    <property type="evidence" value="ECO:0007669"/>
    <property type="project" value="InterPro"/>
</dbReference>
<organism evidence="9 10">
    <name type="scientific">Glycine soja</name>
    <name type="common">Wild soybean</name>
    <dbReference type="NCBI Taxonomy" id="3848"/>
    <lineage>
        <taxon>Eukaryota</taxon>
        <taxon>Viridiplantae</taxon>
        <taxon>Streptophyta</taxon>
        <taxon>Embryophyta</taxon>
        <taxon>Tracheophyta</taxon>
        <taxon>Spermatophyta</taxon>
        <taxon>Magnoliopsida</taxon>
        <taxon>eudicotyledons</taxon>
        <taxon>Gunneridae</taxon>
        <taxon>Pentapetalae</taxon>
        <taxon>rosids</taxon>
        <taxon>fabids</taxon>
        <taxon>Fabales</taxon>
        <taxon>Fabaceae</taxon>
        <taxon>Papilionoideae</taxon>
        <taxon>50 kb inversion clade</taxon>
        <taxon>NPAAA clade</taxon>
        <taxon>indigoferoid/millettioid clade</taxon>
        <taxon>Phaseoleae</taxon>
        <taxon>Glycine</taxon>
        <taxon>Glycine subgen. Soja</taxon>
    </lineage>
</organism>
<proteinExistence type="inferred from homology"/>
<dbReference type="EMBL" id="QZWG01000019">
    <property type="protein sequence ID" value="RZB46305.1"/>
    <property type="molecule type" value="Genomic_DNA"/>
</dbReference>
<evidence type="ECO:0000256" key="1">
    <source>
        <dbReference type="ARBA" id="ARBA00004123"/>
    </source>
</evidence>
<feature type="region of interest" description="Disordered" evidence="7">
    <location>
        <begin position="353"/>
        <end position="378"/>
    </location>
</feature>
<dbReference type="InterPro" id="IPR001471">
    <property type="entry name" value="AP2/ERF_dom"/>
</dbReference>
<evidence type="ECO:0000259" key="8">
    <source>
        <dbReference type="PROSITE" id="PS51032"/>
    </source>
</evidence>
<dbReference type="InterPro" id="IPR016177">
    <property type="entry name" value="DNA-bd_dom_sf"/>
</dbReference>
<dbReference type="SUPFAM" id="SSF54171">
    <property type="entry name" value="DNA-binding domain"/>
    <property type="match status" value="1"/>
</dbReference>
<feature type="compositionally biased region" description="Basic and acidic residues" evidence="7">
    <location>
        <begin position="471"/>
        <end position="481"/>
    </location>
</feature>
<name>A0A445FBU7_GLYSO</name>
<reference evidence="9 10" key="1">
    <citation type="submission" date="2018-09" db="EMBL/GenBank/DDBJ databases">
        <title>A high-quality reference genome of wild soybean provides a powerful tool to mine soybean genomes.</title>
        <authorList>
            <person name="Xie M."/>
            <person name="Chung C.Y.L."/>
            <person name="Li M.-W."/>
            <person name="Wong F.-L."/>
            <person name="Chan T.-F."/>
            <person name="Lam H.-M."/>
        </authorList>
    </citation>
    <scope>NUCLEOTIDE SEQUENCE [LARGE SCALE GENOMIC DNA]</scope>
    <source>
        <strain evidence="10">cv. W05</strain>
        <tissue evidence="9">Hypocotyl of etiolated seedlings</tissue>
    </source>
</reference>
<dbReference type="Pfam" id="PF03639">
    <property type="entry name" value="Glyco_hydro_81"/>
    <property type="match status" value="1"/>
</dbReference>
<evidence type="ECO:0000256" key="5">
    <source>
        <dbReference type="ARBA" id="ARBA00023242"/>
    </source>
</evidence>
<dbReference type="AlphaFoldDB" id="A0A445FBU7"/>
<dbReference type="Proteomes" id="UP000289340">
    <property type="component" value="Chromosome 19"/>
</dbReference>
<evidence type="ECO:0000256" key="3">
    <source>
        <dbReference type="ARBA" id="ARBA00023125"/>
    </source>
</evidence>
<dbReference type="GO" id="GO:0005634">
    <property type="term" value="C:nucleus"/>
    <property type="evidence" value="ECO:0007669"/>
    <property type="project" value="UniProtKB-SubCell"/>
</dbReference>
<evidence type="ECO:0000256" key="4">
    <source>
        <dbReference type="ARBA" id="ARBA00023163"/>
    </source>
</evidence>
<dbReference type="FunFam" id="3.30.730.10:FF:000001">
    <property type="entry name" value="Ethylene-responsive transcription factor 2"/>
    <property type="match status" value="1"/>
</dbReference>
<dbReference type="PANTHER" id="PTHR31241">
    <property type="entry name" value="DEHYDRATION-RESPONSIVE ELEMENT-BINDING PROTEIN 2C"/>
    <property type="match status" value="1"/>
</dbReference>
<sequence>MTGFLRFFQRFLQINVGGDSAHFPPLEDAPVSLAPLARKRVGCDSNTAVLSSTTSYMNHLMNKSIDFIHESSNDKGGSPYITASDSKYVETLDKFSSCYPVSADAALKKPFSVEYKWKKKRSGDLLMLAHPLHAKLLSYDHDVTMLNDFKYRSIDGDLVGVVGDSWVLETNPIPVTWNSNKGVEKESYGEIVTTLFKDVQALNSSAIGTNSSYFYEKQVGRAARTTDIRFQFRLDVVFIGTNVWVQKKPIVFKKPDSGRSVLKQWSKEYGNISVKRIQNIQHKLNEVEDLASNRILSEDELKAKKSLQRNYNALQGILIDGVWVQQPNVVKNEAVNFFLKRFTEHHFSRTMNTCKKSPLKPWKKGPTRGKGGPQNASCEYRGVRHRTWGKWVAEIREPKKRTRLWLGSFATAKEAAMAYDEAARRLYGPDAYLNLPHLQPRLQELKRNSVVSQSSSSSSNDPMAEIQNVDSKNHGEDENPPKDVQTSSEEVLGDLQEKPQIDLHEFLQQMGILKEERQLERTDSSGSSTVREAVLTNDCDHLGGFSDKSVNREALIEMHGLAGIQESEVTQLEAYEPNDDLTFSTSSWNF</sequence>
<evidence type="ECO:0000313" key="9">
    <source>
        <dbReference type="EMBL" id="RZB46305.1"/>
    </source>
</evidence>
<comment type="caution">
    <text evidence="9">The sequence shown here is derived from an EMBL/GenBank/DDBJ whole genome shotgun (WGS) entry which is preliminary data.</text>
</comment>
<keyword evidence="10" id="KW-1185">Reference proteome</keyword>
<dbReference type="GO" id="GO:0045893">
    <property type="term" value="P:positive regulation of DNA-templated transcription"/>
    <property type="evidence" value="ECO:0007669"/>
    <property type="project" value="TreeGrafter"/>
</dbReference>
<keyword evidence="3" id="KW-0238">DNA-binding</keyword>
<accession>A0A445FBU7</accession>
<dbReference type="PRINTS" id="PR00367">
    <property type="entry name" value="ETHRSPELEMNT"/>
</dbReference>
<comment type="subcellular location">
    <subcellularLocation>
        <location evidence="1">Nucleus</location>
    </subcellularLocation>
</comment>
<keyword evidence="2" id="KW-0805">Transcription regulation</keyword>
<dbReference type="Gene3D" id="3.30.730.10">
    <property type="entry name" value="AP2/ERF domain"/>
    <property type="match status" value="1"/>
</dbReference>
<evidence type="ECO:0000313" key="10">
    <source>
        <dbReference type="Proteomes" id="UP000289340"/>
    </source>
</evidence>
<keyword evidence="4" id="KW-0804">Transcription</keyword>
<dbReference type="SMART" id="SM00380">
    <property type="entry name" value="AP2"/>
    <property type="match status" value="1"/>
</dbReference>
<feature type="compositionally biased region" description="Basic residues" evidence="7">
    <location>
        <begin position="357"/>
        <end position="367"/>
    </location>
</feature>
<dbReference type="InterPro" id="IPR036955">
    <property type="entry name" value="AP2/ERF_dom_sf"/>
</dbReference>
<dbReference type="GO" id="GO:0000976">
    <property type="term" value="F:transcription cis-regulatory region binding"/>
    <property type="evidence" value="ECO:0007669"/>
    <property type="project" value="TreeGrafter"/>
</dbReference>
<evidence type="ECO:0000256" key="2">
    <source>
        <dbReference type="ARBA" id="ARBA00023015"/>
    </source>
</evidence>